<evidence type="ECO:0000256" key="1">
    <source>
        <dbReference type="SAM" id="MobiDB-lite"/>
    </source>
</evidence>
<dbReference type="Proteomes" id="UP001390669">
    <property type="component" value="Unassembled WGS sequence"/>
</dbReference>
<dbReference type="RefSeq" id="WP_406954369.1">
    <property type="nucleotide sequence ID" value="NZ_JAYMRW010000031.1"/>
</dbReference>
<evidence type="ECO:0000256" key="2">
    <source>
        <dbReference type="SAM" id="Phobius"/>
    </source>
</evidence>
<reference evidence="3 4" key="1">
    <citation type="submission" date="2024-01" db="EMBL/GenBank/DDBJ databases">
        <title>The diversity of rhizobia nodulating Mimosa spp. in eleven states of Brazil covering several biomes is determined by host plant, location, and edaphic factors.</title>
        <authorList>
            <person name="Rouws L."/>
            <person name="Barauna A."/>
            <person name="Beukes C."/>
            <person name="De Faria S.M."/>
            <person name="Gross E."/>
            <person name="Dos Reis Junior F.B."/>
            <person name="Simon M."/>
            <person name="Maluk M."/>
            <person name="Odee D.W."/>
            <person name="Kenicer G."/>
            <person name="Young J.P.W."/>
            <person name="Reis V.M."/>
            <person name="Zilli J."/>
            <person name="James E.K."/>
        </authorList>
    </citation>
    <scope>NUCLEOTIDE SEQUENCE [LARGE SCALE GENOMIC DNA]</scope>
    <source>
        <strain evidence="3 4">JPY164</strain>
    </source>
</reference>
<gene>
    <name evidence="3" type="ORF">VSR33_37390</name>
</gene>
<feature type="compositionally biased region" description="Polar residues" evidence="1">
    <location>
        <begin position="167"/>
        <end position="176"/>
    </location>
</feature>
<feature type="transmembrane region" description="Helical" evidence="2">
    <location>
        <begin position="41"/>
        <end position="62"/>
    </location>
</feature>
<feature type="compositionally biased region" description="Polar residues" evidence="1">
    <location>
        <begin position="189"/>
        <end position="199"/>
    </location>
</feature>
<evidence type="ECO:0000313" key="3">
    <source>
        <dbReference type="EMBL" id="MEM5453063.1"/>
    </source>
</evidence>
<protein>
    <submittedName>
        <fullName evidence="3">Uncharacterized protein</fullName>
    </submittedName>
</protein>
<name>A0ABU9SQ57_9BURK</name>
<proteinExistence type="predicted"/>
<organism evidence="3 4">
    <name type="scientific">Paraburkholderia guartelaensis</name>
    <dbReference type="NCBI Taxonomy" id="2546446"/>
    <lineage>
        <taxon>Bacteria</taxon>
        <taxon>Pseudomonadati</taxon>
        <taxon>Pseudomonadota</taxon>
        <taxon>Betaproteobacteria</taxon>
        <taxon>Burkholderiales</taxon>
        <taxon>Burkholderiaceae</taxon>
        <taxon>Paraburkholderia</taxon>
    </lineage>
</organism>
<feature type="transmembrane region" description="Helical" evidence="2">
    <location>
        <begin position="68"/>
        <end position="88"/>
    </location>
</feature>
<evidence type="ECO:0000313" key="4">
    <source>
        <dbReference type="Proteomes" id="UP001390669"/>
    </source>
</evidence>
<feature type="region of interest" description="Disordered" evidence="1">
    <location>
        <begin position="158"/>
        <end position="199"/>
    </location>
</feature>
<keyword evidence="4" id="KW-1185">Reference proteome</keyword>
<accession>A0ABU9SQ57</accession>
<comment type="caution">
    <text evidence="3">The sequence shown here is derived from an EMBL/GenBank/DDBJ whole genome shotgun (WGS) entry which is preliminary data.</text>
</comment>
<keyword evidence="2" id="KW-0812">Transmembrane</keyword>
<keyword evidence="2" id="KW-0472">Membrane</keyword>
<sequence>MKDLKLEKASIDLSRISKGIAAGATVLAKAGEFLSTKKTEAVASVLGASVGMLLAFIVCSSIDASNPVLYAGVWLTGLVGFSAGGLFCRAVSRSSTASQIHTLEQQLLLSAQQFDRTPPSNELTRAVLLNRVIAQEELLPLLRSRWLNFTPARNRRSKAGAAALRDGTQTQQNTSDAGAVNILVPPPQNAYSASDKLSQ</sequence>
<dbReference type="EMBL" id="JAYMRW010000031">
    <property type="protein sequence ID" value="MEM5453063.1"/>
    <property type="molecule type" value="Genomic_DNA"/>
</dbReference>
<keyword evidence="2" id="KW-1133">Transmembrane helix</keyword>